<dbReference type="PROSITE" id="PS50006">
    <property type="entry name" value="FHA_DOMAIN"/>
    <property type="match status" value="1"/>
</dbReference>
<comment type="caution">
    <text evidence="3">The sequence shown here is derived from an EMBL/GenBank/DDBJ whole genome shotgun (WGS) entry which is preliminary data.</text>
</comment>
<dbReference type="SUPFAM" id="SSF55073">
    <property type="entry name" value="Nucleotide cyclase"/>
    <property type="match status" value="1"/>
</dbReference>
<dbReference type="PROSITE" id="PS50125">
    <property type="entry name" value="GUANYLATE_CYCLASE_2"/>
    <property type="match status" value="1"/>
</dbReference>
<dbReference type="GO" id="GO:0009190">
    <property type="term" value="P:cyclic nucleotide biosynthetic process"/>
    <property type="evidence" value="ECO:0007669"/>
    <property type="project" value="InterPro"/>
</dbReference>
<protein>
    <submittedName>
        <fullName evidence="3">Class 3 adenylate cyclase</fullName>
    </submittedName>
</protein>
<dbReference type="SMART" id="SM00240">
    <property type="entry name" value="FHA"/>
    <property type="match status" value="1"/>
</dbReference>
<feature type="domain" description="Guanylate cyclase" evidence="2">
    <location>
        <begin position="6"/>
        <end position="121"/>
    </location>
</feature>
<dbReference type="AlphaFoldDB" id="A0A543LIA8"/>
<dbReference type="CDD" id="cd00060">
    <property type="entry name" value="FHA"/>
    <property type="match status" value="1"/>
</dbReference>
<dbReference type="SUPFAM" id="SSF49879">
    <property type="entry name" value="SMAD/FHA domain"/>
    <property type="match status" value="1"/>
</dbReference>
<proteinExistence type="predicted"/>
<dbReference type="InterPro" id="IPR050697">
    <property type="entry name" value="Adenylyl/Guanylyl_Cyclase_3/4"/>
</dbReference>
<dbReference type="GO" id="GO:0004016">
    <property type="term" value="F:adenylate cyclase activity"/>
    <property type="evidence" value="ECO:0007669"/>
    <property type="project" value="UniProtKB-ARBA"/>
</dbReference>
<name>A0A543LIA8_9BURK</name>
<dbReference type="Pfam" id="PF00498">
    <property type="entry name" value="FHA"/>
    <property type="match status" value="1"/>
</dbReference>
<dbReference type="EMBL" id="VFPV01000001">
    <property type="protein sequence ID" value="TQN07071.1"/>
    <property type="molecule type" value="Genomic_DNA"/>
</dbReference>
<dbReference type="InterPro" id="IPR000253">
    <property type="entry name" value="FHA_dom"/>
</dbReference>
<evidence type="ECO:0000313" key="4">
    <source>
        <dbReference type="Proteomes" id="UP000316993"/>
    </source>
</evidence>
<dbReference type="RefSeq" id="WP_142080838.1">
    <property type="nucleotide sequence ID" value="NZ_JBKBXS010000027.1"/>
</dbReference>
<dbReference type="GO" id="GO:0035556">
    <property type="term" value="P:intracellular signal transduction"/>
    <property type="evidence" value="ECO:0007669"/>
    <property type="project" value="InterPro"/>
</dbReference>
<dbReference type="Pfam" id="PF00211">
    <property type="entry name" value="Guanylate_cyc"/>
    <property type="match status" value="1"/>
</dbReference>
<sequence length="338" mass="36609">MTVLATVIFADISGSVALYESLGNERAAEAVAQLTDWIGTCIHSHAGRVVKKLGDGVLGVFGDAASATAASSAMLRAHEQRQARWPHPIRMDIRVGMATGDIVEVDCDCYGDAVNVAARLCERSGPGEIWATETLVLLAGVAPAVWFRNLGAMEIRGKGGPLVLYQAEWRQDQENESLTVQSGLASQFAAMDSILGAIQFNWHGGDVTFTSNEAPIHIGRATHAQLCINDPRVSRLHARIDWRNSGFLLTDLSSFGTWIRFEGSESPVRLRRDACILHGTGDISLGVSFGDPVAPIVGFRFRAIACLCVESIGQAPRAKIAHASRCSRRTHRWVSRSY</sequence>
<dbReference type="PANTHER" id="PTHR43081">
    <property type="entry name" value="ADENYLATE CYCLASE, TERMINAL-DIFFERENTIATION SPECIFIC-RELATED"/>
    <property type="match status" value="1"/>
</dbReference>
<dbReference type="CDD" id="cd07302">
    <property type="entry name" value="CHD"/>
    <property type="match status" value="1"/>
</dbReference>
<dbReference type="PANTHER" id="PTHR43081:SF1">
    <property type="entry name" value="ADENYLATE CYCLASE, TERMINAL-DIFFERENTIATION SPECIFIC"/>
    <property type="match status" value="1"/>
</dbReference>
<dbReference type="Gene3D" id="2.60.200.20">
    <property type="match status" value="1"/>
</dbReference>
<reference evidence="3 4" key="1">
    <citation type="submission" date="2019-06" db="EMBL/GenBank/DDBJ databases">
        <title>Genomic Encyclopedia of Archaeal and Bacterial Type Strains, Phase II (KMG-II): from individual species to whole genera.</title>
        <authorList>
            <person name="Goeker M."/>
        </authorList>
    </citation>
    <scope>NUCLEOTIDE SEQUENCE [LARGE SCALE GENOMIC DNA]</scope>
    <source>
        <strain evidence="3 4">DSM 7270</strain>
    </source>
</reference>
<dbReference type="InterPro" id="IPR029787">
    <property type="entry name" value="Nucleotide_cyclase"/>
</dbReference>
<feature type="domain" description="FHA" evidence="1">
    <location>
        <begin position="216"/>
        <end position="259"/>
    </location>
</feature>
<accession>A0A543LIA8</accession>
<evidence type="ECO:0000313" key="3">
    <source>
        <dbReference type="EMBL" id="TQN07071.1"/>
    </source>
</evidence>
<gene>
    <name evidence="3" type="ORF">BDD18_0151</name>
</gene>
<dbReference type="Proteomes" id="UP000316993">
    <property type="component" value="Unassembled WGS sequence"/>
</dbReference>
<dbReference type="InterPro" id="IPR001054">
    <property type="entry name" value="A/G_cyclase"/>
</dbReference>
<dbReference type="Gene3D" id="3.30.70.1230">
    <property type="entry name" value="Nucleotide cyclase"/>
    <property type="match status" value="1"/>
</dbReference>
<evidence type="ECO:0000259" key="2">
    <source>
        <dbReference type="PROSITE" id="PS50125"/>
    </source>
</evidence>
<organism evidence="3 4">
    <name type="scientific">Acidovorax temperans</name>
    <dbReference type="NCBI Taxonomy" id="80878"/>
    <lineage>
        <taxon>Bacteria</taxon>
        <taxon>Pseudomonadati</taxon>
        <taxon>Pseudomonadota</taxon>
        <taxon>Betaproteobacteria</taxon>
        <taxon>Burkholderiales</taxon>
        <taxon>Comamonadaceae</taxon>
        <taxon>Acidovorax</taxon>
    </lineage>
</organism>
<evidence type="ECO:0000259" key="1">
    <source>
        <dbReference type="PROSITE" id="PS50006"/>
    </source>
</evidence>
<dbReference type="InterPro" id="IPR008984">
    <property type="entry name" value="SMAD_FHA_dom_sf"/>
</dbReference>